<feature type="transmembrane region" description="Helical" evidence="2">
    <location>
        <begin position="521"/>
        <end position="542"/>
    </location>
</feature>
<evidence type="ECO:0000313" key="3">
    <source>
        <dbReference type="EMBL" id="EKX45065.1"/>
    </source>
</evidence>
<accession>L1JAE6</accession>
<evidence type="ECO:0000313" key="4">
    <source>
        <dbReference type="EnsemblProtists" id="EKX45065"/>
    </source>
</evidence>
<keyword evidence="2" id="KW-0812">Transmembrane</keyword>
<reference evidence="3 5" key="1">
    <citation type="journal article" date="2012" name="Nature">
        <title>Algal genomes reveal evolutionary mosaicism and the fate of nucleomorphs.</title>
        <authorList>
            <consortium name="DOE Joint Genome Institute"/>
            <person name="Curtis B.A."/>
            <person name="Tanifuji G."/>
            <person name="Burki F."/>
            <person name="Gruber A."/>
            <person name="Irimia M."/>
            <person name="Maruyama S."/>
            <person name="Arias M.C."/>
            <person name="Ball S.G."/>
            <person name="Gile G.H."/>
            <person name="Hirakawa Y."/>
            <person name="Hopkins J.F."/>
            <person name="Kuo A."/>
            <person name="Rensing S.A."/>
            <person name="Schmutz J."/>
            <person name="Symeonidi A."/>
            <person name="Elias M."/>
            <person name="Eveleigh R.J."/>
            <person name="Herman E.K."/>
            <person name="Klute M.J."/>
            <person name="Nakayama T."/>
            <person name="Obornik M."/>
            <person name="Reyes-Prieto A."/>
            <person name="Armbrust E.V."/>
            <person name="Aves S.J."/>
            <person name="Beiko R.G."/>
            <person name="Coutinho P."/>
            <person name="Dacks J.B."/>
            <person name="Durnford D.G."/>
            <person name="Fast N.M."/>
            <person name="Green B.R."/>
            <person name="Grisdale C.J."/>
            <person name="Hempel F."/>
            <person name="Henrissat B."/>
            <person name="Hoppner M.P."/>
            <person name="Ishida K."/>
            <person name="Kim E."/>
            <person name="Koreny L."/>
            <person name="Kroth P.G."/>
            <person name="Liu Y."/>
            <person name="Malik S.B."/>
            <person name="Maier U.G."/>
            <person name="McRose D."/>
            <person name="Mock T."/>
            <person name="Neilson J.A."/>
            <person name="Onodera N.T."/>
            <person name="Poole A.M."/>
            <person name="Pritham E.J."/>
            <person name="Richards T.A."/>
            <person name="Rocap G."/>
            <person name="Roy S.W."/>
            <person name="Sarai C."/>
            <person name="Schaack S."/>
            <person name="Shirato S."/>
            <person name="Slamovits C.H."/>
            <person name="Spencer D.F."/>
            <person name="Suzuki S."/>
            <person name="Worden A.Z."/>
            <person name="Zauner S."/>
            <person name="Barry K."/>
            <person name="Bell C."/>
            <person name="Bharti A.K."/>
            <person name="Crow J.A."/>
            <person name="Grimwood J."/>
            <person name="Kramer R."/>
            <person name="Lindquist E."/>
            <person name="Lucas S."/>
            <person name="Salamov A."/>
            <person name="McFadden G.I."/>
            <person name="Lane C.E."/>
            <person name="Keeling P.J."/>
            <person name="Gray M.W."/>
            <person name="Grigoriev I.V."/>
            <person name="Archibald J.M."/>
        </authorList>
    </citation>
    <scope>NUCLEOTIDE SEQUENCE</scope>
    <source>
        <strain evidence="3 5">CCMP2712</strain>
    </source>
</reference>
<dbReference type="Proteomes" id="UP000011087">
    <property type="component" value="Unassembled WGS sequence"/>
</dbReference>
<dbReference type="AlphaFoldDB" id="L1JAE6"/>
<dbReference type="EMBL" id="JH993001">
    <property type="protein sequence ID" value="EKX45065.1"/>
    <property type="molecule type" value="Genomic_DNA"/>
</dbReference>
<keyword evidence="2" id="KW-0472">Membrane</keyword>
<keyword evidence="5" id="KW-1185">Reference proteome</keyword>
<feature type="transmembrane region" description="Helical" evidence="2">
    <location>
        <begin position="549"/>
        <end position="569"/>
    </location>
</feature>
<dbReference type="RefSeq" id="XP_005832045.1">
    <property type="nucleotide sequence ID" value="XM_005831988.1"/>
</dbReference>
<evidence type="ECO:0000256" key="2">
    <source>
        <dbReference type="SAM" id="Phobius"/>
    </source>
</evidence>
<dbReference type="PaxDb" id="55529-EKX45065"/>
<sequence length="927" mass="104335">MSTIFILPKSMFCKQSVYLTVLLCLNNVGGLNLYNLPFEAADQSALRVGPQPGSKPGGLRLRGGRDLLRIERLENDMYRMGKHVFNSPADAYRTAQEPYFVKAPGSILNPAHWFTFLRYLLVGDPQRTVGMRRVNTDSHSGPLVMIDGADDLATALQGSGLPQQVQFALQAFLLYPIVLPIVELGFKGAADDREENQAEAKDARADVELLKSSLLAMLLPNESLMGESDAWEAMQRLKSSADVATTTTTTTTTTMEMPKLMGTKAAGALAGTRVNQSKEVPRSKGERPTEEGSSTLSKQYLKWSLRNRWQRRRNQMLVGEHFQDEQFVEDAITVLSFLMHRTSLDAPLQGKGREEELSMREKDKEGAATARVQAHDWPSESVLEQMVRLLAALDGVVTKAWEPRVRADLTSPLAMFATATMWWSMLCHELAAFSGFIQQLTQTSALSSFATACKTVANWMLPVGQLGMSLYGLSVGINGVREAFELAEKKEMVRESKMLDKFSETKTILLRQLSHLAQSTFLSEILAGFLLFFGQLMMTIGCQDIAGKIYFLLFGISSSAVAIVMKTYIDLDTEKKFGYDEDILSVPQILINHVPKTIAVCSHQSDFRAIALVQAKRERLLWKLAWMKALTLIDGKEEEDTRRRVAAGDLYKFDYDLELREFLHMILTHADSCSIFTSLKRLHADSKHKSRRQQDPLLVALSCITAIKALQELPNPSGCIDEDECIAGESEEGFYVKVVADKLEQNVMLWMTYPRSEILNLVLMGMEDEKLIDDVHCLVLKDILVDQRLPQASFPLCGRRSAGSRGEVEEDELLSSFLDVVPCYEERSIKVPGWQIYKYRHGKHAYKFLQAEFMLSLYRCEIDSLPRPRHHAVKLLASSLERGILRTITWGWKQRIRSKIGCYNEVLLEMLRELDLRKKLLSPALGT</sequence>
<reference evidence="4" key="3">
    <citation type="submission" date="2016-03" db="UniProtKB">
        <authorList>
            <consortium name="EnsemblProtists"/>
        </authorList>
    </citation>
    <scope>IDENTIFICATION</scope>
</reference>
<proteinExistence type="predicted"/>
<organism evidence="3">
    <name type="scientific">Guillardia theta (strain CCMP2712)</name>
    <name type="common">Cryptophyte</name>
    <dbReference type="NCBI Taxonomy" id="905079"/>
    <lineage>
        <taxon>Eukaryota</taxon>
        <taxon>Cryptophyceae</taxon>
        <taxon>Pyrenomonadales</taxon>
        <taxon>Geminigeraceae</taxon>
        <taxon>Guillardia</taxon>
    </lineage>
</organism>
<dbReference type="GeneID" id="17301773"/>
<evidence type="ECO:0000256" key="1">
    <source>
        <dbReference type="SAM" id="MobiDB-lite"/>
    </source>
</evidence>
<reference evidence="5" key="2">
    <citation type="submission" date="2012-11" db="EMBL/GenBank/DDBJ databases">
        <authorList>
            <person name="Kuo A."/>
            <person name="Curtis B.A."/>
            <person name="Tanifuji G."/>
            <person name="Burki F."/>
            <person name="Gruber A."/>
            <person name="Irimia M."/>
            <person name="Maruyama S."/>
            <person name="Arias M.C."/>
            <person name="Ball S.G."/>
            <person name="Gile G.H."/>
            <person name="Hirakawa Y."/>
            <person name="Hopkins J.F."/>
            <person name="Rensing S.A."/>
            <person name="Schmutz J."/>
            <person name="Symeonidi A."/>
            <person name="Elias M."/>
            <person name="Eveleigh R.J."/>
            <person name="Herman E.K."/>
            <person name="Klute M.J."/>
            <person name="Nakayama T."/>
            <person name="Obornik M."/>
            <person name="Reyes-Prieto A."/>
            <person name="Armbrust E.V."/>
            <person name="Aves S.J."/>
            <person name="Beiko R.G."/>
            <person name="Coutinho P."/>
            <person name="Dacks J.B."/>
            <person name="Durnford D.G."/>
            <person name="Fast N.M."/>
            <person name="Green B.R."/>
            <person name="Grisdale C."/>
            <person name="Hempe F."/>
            <person name="Henrissat B."/>
            <person name="Hoppner M.P."/>
            <person name="Ishida K.-I."/>
            <person name="Kim E."/>
            <person name="Koreny L."/>
            <person name="Kroth P.G."/>
            <person name="Liu Y."/>
            <person name="Malik S.-B."/>
            <person name="Maier U.G."/>
            <person name="McRose D."/>
            <person name="Mock T."/>
            <person name="Neilson J.A."/>
            <person name="Onodera N.T."/>
            <person name="Poole A.M."/>
            <person name="Pritham E.J."/>
            <person name="Richards T.A."/>
            <person name="Rocap G."/>
            <person name="Roy S.W."/>
            <person name="Sarai C."/>
            <person name="Schaack S."/>
            <person name="Shirato S."/>
            <person name="Slamovits C.H."/>
            <person name="Spencer D.F."/>
            <person name="Suzuki S."/>
            <person name="Worden A.Z."/>
            <person name="Zauner S."/>
            <person name="Barry K."/>
            <person name="Bell C."/>
            <person name="Bharti A.K."/>
            <person name="Crow J.A."/>
            <person name="Grimwood J."/>
            <person name="Kramer R."/>
            <person name="Lindquist E."/>
            <person name="Lucas S."/>
            <person name="Salamov A."/>
            <person name="McFadden G.I."/>
            <person name="Lane C.E."/>
            <person name="Keeling P.J."/>
            <person name="Gray M.W."/>
            <person name="Grigoriev I.V."/>
            <person name="Archibald J.M."/>
        </authorList>
    </citation>
    <scope>NUCLEOTIDE SEQUENCE</scope>
    <source>
        <strain evidence="5">CCMP2712</strain>
    </source>
</reference>
<evidence type="ECO:0000313" key="5">
    <source>
        <dbReference type="Proteomes" id="UP000011087"/>
    </source>
</evidence>
<protein>
    <submittedName>
        <fullName evidence="3 4">Uncharacterized protein</fullName>
    </submittedName>
</protein>
<dbReference type="EnsemblProtists" id="EKX45065">
    <property type="protein sequence ID" value="EKX45065"/>
    <property type="gene ID" value="GUITHDRAFT_109109"/>
</dbReference>
<feature type="compositionally biased region" description="Basic and acidic residues" evidence="1">
    <location>
        <begin position="279"/>
        <end position="290"/>
    </location>
</feature>
<dbReference type="HOGENOM" id="CLU_315346_0_0_1"/>
<name>L1JAE6_GUITC</name>
<keyword evidence="2" id="KW-1133">Transmembrane helix</keyword>
<dbReference type="OrthoDB" id="10657419at2759"/>
<feature type="region of interest" description="Disordered" evidence="1">
    <location>
        <begin position="271"/>
        <end position="296"/>
    </location>
</feature>
<gene>
    <name evidence="3" type="ORF">GUITHDRAFT_109109</name>
</gene>
<dbReference type="KEGG" id="gtt:GUITHDRAFT_109109"/>